<dbReference type="Proteomes" id="UP000499080">
    <property type="component" value="Unassembled WGS sequence"/>
</dbReference>
<evidence type="ECO:0000313" key="2">
    <source>
        <dbReference type="Proteomes" id="UP000499080"/>
    </source>
</evidence>
<sequence length="156" mass="17543">MHSQALFYGGGVGNRVRMGSSNAQKFICICGFKCPRRSRMLPQCVSCKHLQPSGESSLTPAKMLQYDLSGLLRRGGFELHEWVLNHSTPLNDISTSEYSFEDPLSNTIKALRILWKPQSHQLTFKVSIHNKDVLSKREELSQIARVYDPLGIIGPL</sequence>
<keyword evidence="2" id="KW-1185">Reference proteome</keyword>
<evidence type="ECO:0000313" key="1">
    <source>
        <dbReference type="EMBL" id="GBL92997.1"/>
    </source>
</evidence>
<dbReference type="AlphaFoldDB" id="A0A4Y2BMR1"/>
<name>A0A4Y2BMR1_ARAVE</name>
<organism evidence="1 2">
    <name type="scientific">Araneus ventricosus</name>
    <name type="common">Orbweaver spider</name>
    <name type="synonym">Epeira ventricosa</name>
    <dbReference type="NCBI Taxonomy" id="182803"/>
    <lineage>
        <taxon>Eukaryota</taxon>
        <taxon>Metazoa</taxon>
        <taxon>Ecdysozoa</taxon>
        <taxon>Arthropoda</taxon>
        <taxon>Chelicerata</taxon>
        <taxon>Arachnida</taxon>
        <taxon>Araneae</taxon>
        <taxon>Araneomorphae</taxon>
        <taxon>Entelegynae</taxon>
        <taxon>Araneoidea</taxon>
        <taxon>Araneidae</taxon>
        <taxon>Araneus</taxon>
    </lineage>
</organism>
<reference evidence="1 2" key="1">
    <citation type="journal article" date="2019" name="Sci. Rep.">
        <title>Orb-weaving spider Araneus ventricosus genome elucidates the spidroin gene catalogue.</title>
        <authorList>
            <person name="Kono N."/>
            <person name="Nakamura H."/>
            <person name="Ohtoshi R."/>
            <person name="Moran D.A.P."/>
            <person name="Shinohara A."/>
            <person name="Yoshida Y."/>
            <person name="Fujiwara M."/>
            <person name="Mori M."/>
            <person name="Tomita M."/>
            <person name="Arakawa K."/>
        </authorList>
    </citation>
    <scope>NUCLEOTIDE SEQUENCE [LARGE SCALE GENOMIC DNA]</scope>
</reference>
<comment type="caution">
    <text evidence="1">The sequence shown here is derived from an EMBL/GenBank/DDBJ whole genome shotgun (WGS) entry which is preliminary data.</text>
</comment>
<gene>
    <name evidence="1" type="ORF">AVEN_54635_1</name>
</gene>
<protein>
    <submittedName>
        <fullName evidence="1">Uncharacterized protein</fullName>
    </submittedName>
</protein>
<proteinExistence type="predicted"/>
<dbReference type="EMBL" id="BGPR01000090">
    <property type="protein sequence ID" value="GBL92997.1"/>
    <property type="molecule type" value="Genomic_DNA"/>
</dbReference>
<accession>A0A4Y2BMR1</accession>